<dbReference type="GO" id="GO:0007601">
    <property type="term" value="P:visual perception"/>
    <property type="evidence" value="ECO:0007669"/>
    <property type="project" value="UniProtKB-KW"/>
</dbReference>
<comment type="subcellular location">
    <subcellularLocation>
        <location evidence="1">Membrane</location>
        <topology evidence="1">Multi-pass membrane protein</topology>
    </subcellularLocation>
</comment>
<keyword evidence="6 16" id="KW-0812">Transmembrane</keyword>
<keyword evidence="13" id="KW-0675">Receptor</keyword>
<evidence type="ECO:0000256" key="7">
    <source>
        <dbReference type="ARBA" id="ARBA00022925"/>
    </source>
</evidence>
<keyword evidence="3" id="KW-0600">Photoreceptor protein</keyword>
<evidence type="ECO:0000256" key="11">
    <source>
        <dbReference type="ARBA" id="ARBA00023136"/>
    </source>
</evidence>
<evidence type="ECO:0000256" key="2">
    <source>
        <dbReference type="ARBA" id="ARBA00010663"/>
    </source>
</evidence>
<evidence type="ECO:0000256" key="1">
    <source>
        <dbReference type="ARBA" id="ARBA00004141"/>
    </source>
</evidence>
<keyword evidence="11 16" id="KW-0472">Membrane</keyword>
<evidence type="ECO:0000313" key="19">
    <source>
        <dbReference type="Proteomes" id="UP001187531"/>
    </source>
</evidence>
<dbReference type="EMBL" id="JAVRJZ010000007">
    <property type="protein sequence ID" value="KAK2720775.1"/>
    <property type="molecule type" value="Genomic_DNA"/>
</dbReference>
<evidence type="ECO:0000256" key="12">
    <source>
        <dbReference type="ARBA" id="ARBA00023157"/>
    </source>
</evidence>
<evidence type="ECO:0000256" key="13">
    <source>
        <dbReference type="ARBA" id="ARBA00023170"/>
    </source>
</evidence>
<evidence type="ECO:0000256" key="10">
    <source>
        <dbReference type="ARBA" id="ARBA00023040"/>
    </source>
</evidence>
<evidence type="ECO:0000256" key="16">
    <source>
        <dbReference type="SAM" id="Phobius"/>
    </source>
</evidence>
<feature type="transmembrane region" description="Helical" evidence="16">
    <location>
        <begin position="287"/>
        <end position="306"/>
    </location>
</feature>
<comment type="caution">
    <text evidence="18">The sequence shown here is derived from an EMBL/GenBank/DDBJ whole genome shotgun (WGS) entry which is preliminary data.</text>
</comment>
<keyword evidence="12" id="KW-1015">Disulfide bond</keyword>
<evidence type="ECO:0000256" key="6">
    <source>
        <dbReference type="ARBA" id="ARBA00022692"/>
    </source>
</evidence>
<dbReference type="GO" id="GO:0007602">
    <property type="term" value="P:phototransduction"/>
    <property type="evidence" value="ECO:0007669"/>
    <property type="project" value="UniProtKB-KW"/>
</dbReference>
<dbReference type="InterPro" id="IPR017452">
    <property type="entry name" value="GPCR_Rhodpsn_7TM"/>
</dbReference>
<feature type="domain" description="G-protein coupled receptors family 1 profile" evidence="17">
    <location>
        <begin position="70"/>
        <end position="335"/>
    </location>
</feature>
<evidence type="ECO:0000259" key="17">
    <source>
        <dbReference type="PROSITE" id="PS50262"/>
    </source>
</evidence>
<dbReference type="SUPFAM" id="SSF81321">
    <property type="entry name" value="Family A G protein-coupled receptor-like"/>
    <property type="match status" value="1"/>
</dbReference>
<keyword evidence="14" id="KW-0807">Transducer</keyword>
<keyword evidence="15" id="KW-0844">Vision</keyword>
<dbReference type="InterPro" id="IPR050125">
    <property type="entry name" value="GPCR_opsins"/>
</dbReference>
<keyword evidence="19" id="KW-1185">Reference proteome</keyword>
<dbReference type="Gene3D" id="1.20.1070.10">
    <property type="entry name" value="Rhodopsin 7-helix transmembrane proteins"/>
    <property type="match status" value="1"/>
</dbReference>
<dbReference type="AlphaFoldDB" id="A0AA88HZ44"/>
<evidence type="ECO:0000313" key="18">
    <source>
        <dbReference type="EMBL" id="KAK2720775.1"/>
    </source>
</evidence>
<evidence type="ECO:0000256" key="9">
    <source>
        <dbReference type="ARBA" id="ARBA00022991"/>
    </source>
</evidence>
<reference evidence="18" key="1">
    <citation type="submission" date="2023-07" db="EMBL/GenBank/DDBJ databases">
        <title>Chromosome-level genome assembly of Artemia franciscana.</title>
        <authorList>
            <person name="Jo E."/>
        </authorList>
    </citation>
    <scope>NUCLEOTIDE SEQUENCE</scope>
    <source>
        <tissue evidence="18">Whole body</tissue>
    </source>
</reference>
<dbReference type="GO" id="GO:0016020">
    <property type="term" value="C:membrane"/>
    <property type="evidence" value="ECO:0007669"/>
    <property type="project" value="UniProtKB-SubCell"/>
</dbReference>
<feature type="transmembrane region" description="Helical" evidence="16">
    <location>
        <begin position="171"/>
        <end position="197"/>
    </location>
</feature>
<keyword evidence="7" id="KW-0681">Retinal protein</keyword>
<keyword evidence="9" id="KW-0157">Chromophore</keyword>
<keyword evidence="5" id="KW-0716">Sensory transduction</keyword>
<dbReference type="Proteomes" id="UP001187531">
    <property type="component" value="Unassembled WGS sequence"/>
</dbReference>
<evidence type="ECO:0000256" key="14">
    <source>
        <dbReference type="ARBA" id="ARBA00023224"/>
    </source>
</evidence>
<dbReference type="PRINTS" id="PR00237">
    <property type="entry name" value="GPCRRHODOPSN"/>
</dbReference>
<feature type="transmembrane region" description="Helical" evidence="16">
    <location>
        <begin position="318"/>
        <end position="337"/>
    </location>
</feature>
<dbReference type="GO" id="GO:0004930">
    <property type="term" value="F:G protein-coupled receptor activity"/>
    <property type="evidence" value="ECO:0007669"/>
    <property type="project" value="UniProtKB-KW"/>
</dbReference>
<feature type="transmembrane region" description="Helical" evidence="16">
    <location>
        <begin position="51"/>
        <end position="78"/>
    </location>
</feature>
<evidence type="ECO:0000256" key="3">
    <source>
        <dbReference type="ARBA" id="ARBA00022543"/>
    </source>
</evidence>
<dbReference type="FunFam" id="1.20.1070.10:FF:000044">
    <property type="entry name" value="Opsin, ultraviolet-sensitive"/>
    <property type="match status" value="1"/>
</dbReference>
<evidence type="ECO:0000256" key="4">
    <source>
        <dbReference type="ARBA" id="ARBA00022553"/>
    </source>
</evidence>
<dbReference type="PROSITE" id="PS50262">
    <property type="entry name" value="G_PROTEIN_RECEP_F1_2"/>
    <property type="match status" value="1"/>
</dbReference>
<protein>
    <recommendedName>
        <fullName evidence="17">G-protein coupled receptors family 1 profile domain-containing protein</fullName>
    </recommendedName>
</protein>
<feature type="transmembrane region" description="Helical" evidence="16">
    <location>
        <begin position="217"/>
        <end position="241"/>
    </location>
</feature>
<dbReference type="InterPro" id="IPR000276">
    <property type="entry name" value="GPCR_Rhodpsn"/>
</dbReference>
<organism evidence="18 19">
    <name type="scientific">Artemia franciscana</name>
    <name type="common">Brine shrimp</name>
    <name type="synonym">Artemia sanfranciscana</name>
    <dbReference type="NCBI Taxonomy" id="6661"/>
    <lineage>
        <taxon>Eukaryota</taxon>
        <taxon>Metazoa</taxon>
        <taxon>Ecdysozoa</taxon>
        <taxon>Arthropoda</taxon>
        <taxon>Crustacea</taxon>
        <taxon>Branchiopoda</taxon>
        <taxon>Anostraca</taxon>
        <taxon>Artemiidae</taxon>
        <taxon>Artemia</taxon>
    </lineage>
</organism>
<evidence type="ECO:0000256" key="8">
    <source>
        <dbReference type="ARBA" id="ARBA00022989"/>
    </source>
</evidence>
<proteinExistence type="inferred from homology"/>
<dbReference type="PROSITE" id="PS00238">
    <property type="entry name" value="OPSIN"/>
    <property type="match status" value="1"/>
</dbReference>
<keyword evidence="10" id="KW-0297">G-protein coupled receptor</keyword>
<gene>
    <name evidence="18" type="ORF">QYM36_004601</name>
</gene>
<evidence type="ECO:0000256" key="5">
    <source>
        <dbReference type="ARBA" id="ARBA00022606"/>
    </source>
</evidence>
<keyword evidence="4" id="KW-0597">Phosphoprotein</keyword>
<feature type="transmembrane region" description="Helical" evidence="16">
    <location>
        <begin position="128"/>
        <end position="150"/>
    </location>
</feature>
<dbReference type="Pfam" id="PF00001">
    <property type="entry name" value="7tm_1"/>
    <property type="match status" value="1"/>
</dbReference>
<dbReference type="PANTHER" id="PTHR24240">
    <property type="entry name" value="OPSIN"/>
    <property type="match status" value="1"/>
</dbReference>
<name>A0AA88HZ44_ARTSF</name>
<dbReference type="GO" id="GO:0009881">
    <property type="term" value="F:photoreceptor activity"/>
    <property type="evidence" value="ECO:0007669"/>
    <property type="project" value="UniProtKB-KW"/>
</dbReference>
<accession>A0AA88HZ44</accession>
<comment type="similarity">
    <text evidence="2">Belongs to the G-protein coupled receptor 1 family.</text>
</comment>
<keyword evidence="8 16" id="KW-1133">Transmembrane helix</keyword>
<evidence type="ECO:0000256" key="15">
    <source>
        <dbReference type="ARBA" id="ARBA00023305"/>
    </source>
</evidence>
<sequence length="380" mass="43289">MNFSEPIAMAQRQGFDPWTLPDSFTLANYVPDDVRSFLLPHWHSFKALHPMWYYVMGLYYLVMGSMALFGNIMVLKIFGKYPALRTPSNVYVMNLAFSDFTLMITLLPECIWNFFLGGPWRFGEYGCYVHAFCGALCGYNQIFTLVLLSLDRYNVIVKGFSAAPLTFNKAISMVALSWMWALAWSITPLFGWGAYAMDGILGTCSYDYVTRDFMNRSHITTACIFNWVMPLLTIMFCYWFIVQAVFKHEEELRAQAKKMNVQSLRSNQDQNAQSAEIRIAKVAIMNVSLWLVSWTPFAAISMMGIWGNPAMLTPLVSGLPVLLAKTSCAYNPLIYMLSHPKYRECLKESLPWICISETKSTLEDDNMSAKTQKTENSVSA</sequence>
<feature type="transmembrane region" description="Helical" evidence="16">
    <location>
        <begin position="90"/>
        <end position="116"/>
    </location>
</feature>
<dbReference type="InterPro" id="IPR027430">
    <property type="entry name" value="Retinal_BS"/>
</dbReference>
<dbReference type="CDD" id="cd15079">
    <property type="entry name" value="7tmA_photoreceptors_insect"/>
    <property type="match status" value="1"/>
</dbReference>